<reference evidence="8" key="1">
    <citation type="submission" date="2015-12" db="EMBL/GenBank/DDBJ databases">
        <title>Complete Genome Sequence of Azospirillum thiophilum BV-S.</title>
        <authorList>
            <person name="Fomenkov A."/>
            <person name="Vincze T."/>
            <person name="Grabovich M."/>
            <person name="Dubinina G."/>
            <person name="Orlova M."/>
            <person name="Belousova E."/>
            <person name="Roberts R.J."/>
        </authorList>
    </citation>
    <scope>NUCLEOTIDE SEQUENCE [LARGE SCALE GENOMIC DNA]</scope>
    <source>
        <strain evidence="8">BV-S</strain>
    </source>
</reference>
<dbReference type="Pfam" id="PF00890">
    <property type="entry name" value="FAD_binding_2"/>
    <property type="match status" value="2"/>
</dbReference>
<name>A0AAC8W1T4_9PROT</name>
<dbReference type="PANTHER" id="PTHR43400">
    <property type="entry name" value="FUMARATE REDUCTASE"/>
    <property type="match status" value="1"/>
</dbReference>
<keyword evidence="3" id="KW-0274">FAD</keyword>
<dbReference type="KEGG" id="ati:AL072_21145"/>
<evidence type="ECO:0000313" key="8">
    <source>
        <dbReference type="Proteomes" id="UP000069935"/>
    </source>
</evidence>
<dbReference type="PANTHER" id="PTHR43400:SF7">
    <property type="entry name" value="FAD-DEPENDENT OXIDOREDUCTASE 2 FAD BINDING DOMAIN-CONTAINING PROTEIN"/>
    <property type="match status" value="1"/>
</dbReference>
<keyword evidence="4" id="KW-0560">Oxidoreductase</keyword>
<dbReference type="EMBL" id="CP012403">
    <property type="protein sequence ID" value="ALG73512.1"/>
    <property type="molecule type" value="Genomic_DNA"/>
</dbReference>
<organism evidence="7 8">
    <name type="scientific">Azospirillum thiophilum</name>
    <dbReference type="NCBI Taxonomy" id="528244"/>
    <lineage>
        <taxon>Bacteria</taxon>
        <taxon>Pseudomonadati</taxon>
        <taxon>Pseudomonadota</taxon>
        <taxon>Alphaproteobacteria</taxon>
        <taxon>Rhodospirillales</taxon>
        <taxon>Azospirillaceae</taxon>
        <taxon>Azospirillum</taxon>
    </lineage>
</organism>
<dbReference type="GO" id="GO:0016491">
    <property type="term" value="F:oxidoreductase activity"/>
    <property type="evidence" value="ECO:0007669"/>
    <property type="project" value="UniProtKB-KW"/>
</dbReference>
<dbReference type="InterPro" id="IPR027477">
    <property type="entry name" value="Succ_DH/fumarate_Rdtase_cat_sf"/>
</dbReference>
<reference evidence="7 8" key="2">
    <citation type="journal article" date="2016" name="Genome Announc.">
        <title>Complete Genome Sequence of a Strain of Azospirillum thiophilum Isolated from a Sulfide Spring.</title>
        <authorList>
            <person name="Fomenkov A."/>
            <person name="Vincze T."/>
            <person name="Grabovich M."/>
            <person name="Anton B.P."/>
            <person name="Dubinina G."/>
            <person name="Orlova M."/>
            <person name="Belousova E."/>
            <person name="Roberts R.J."/>
        </authorList>
    </citation>
    <scope>NUCLEOTIDE SEQUENCE [LARGE SCALE GENOMIC DNA]</scope>
    <source>
        <strain evidence="7 8">BV-S</strain>
    </source>
</reference>
<dbReference type="InterPro" id="IPR003953">
    <property type="entry name" value="FAD-dep_OxRdtase_2_FAD-bd"/>
</dbReference>
<comment type="cofactor">
    <cofactor evidence="1">
        <name>FAD</name>
        <dbReference type="ChEBI" id="CHEBI:57692"/>
    </cofactor>
</comment>
<dbReference type="SUPFAM" id="SSF56425">
    <property type="entry name" value="Succinate dehydrogenase/fumarate reductase flavoprotein, catalytic domain"/>
    <property type="match status" value="1"/>
</dbReference>
<sequence>MSDIVVREETDIVVVGGGGSGLTAAIFARREGARVVLLEKHTELRGSTGLSIGSITATGTPHQRRAGIADDPQAHFEDMGKFAAKLAGDRAAAADNEELRRILVENVPASVDWLMSLGVTFYGPMPEPPHRQPRMHNVLPNSRAYIYFVAREARRVGVDARVEATVERLLVEDGRVVGVAARIAGRVHELRARRAVILATGDYSSSPDWKRRFNPAVAEVDGVNTTNVGDGHRFGEELGAEVRFGEIIYGPNLRFMPPDKPSILLRLPPHRLLTGAMRMALETLPTWLLRPFILSFVTTYLSPEPSLFREGAILVNKRGERFADELDRPNYALAEQPGKVGYIVFDDEVARRFGKWPHFISTAPGVAYAYLQDYRRTRPDLYHRGRTIQELAASMGVPAAALGGAVAAHNAAPGGRPVIGKGPYHALGPVKSWIILTDGGLTVNRNHQVTRGDGQAIPGLYAVGSVGQGGLLLEGHGHHLAWAFTSGRLAGAHAAVHHGDSTGVAAPPQGRARDPVTEAQAGR</sequence>
<accession>A0AAC8W1T4</accession>
<gene>
    <name evidence="7" type="ORF">AL072_21145</name>
</gene>
<dbReference type="AlphaFoldDB" id="A0AAC8W1T4"/>
<proteinExistence type="predicted"/>
<feature type="domain" description="FAD-dependent oxidoreductase 2 FAD-binding" evidence="6">
    <location>
        <begin position="11"/>
        <end position="243"/>
    </location>
</feature>
<evidence type="ECO:0000256" key="3">
    <source>
        <dbReference type="ARBA" id="ARBA00022827"/>
    </source>
</evidence>
<dbReference type="RefSeq" id="WP_045584189.1">
    <property type="nucleotide sequence ID" value="NZ_CP012403.1"/>
</dbReference>
<dbReference type="Gene3D" id="3.90.700.10">
    <property type="entry name" value="Succinate dehydrogenase/fumarate reductase flavoprotein, catalytic domain"/>
    <property type="match status" value="1"/>
</dbReference>
<protein>
    <recommendedName>
        <fullName evidence="6">FAD-dependent oxidoreductase 2 FAD-binding domain-containing protein</fullName>
    </recommendedName>
</protein>
<feature type="domain" description="FAD-dependent oxidoreductase 2 FAD-binding" evidence="6">
    <location>
        <begin position="309"/>
        <end position="470"/>
    </location>
</feature>
<evidence type="ECO:0000259" key="6">
    <source>
        <dbReference type="Pfam" id="PF00890"/>
    </source>
</evidence>
<evidence type="ECO:0000313" key="7">
    <source>
        <dbReference type="EMBL" id="ALG73512.1"/>
    </source>
</evidence>
<evidence type="ECO:0000256" key="4">
    <source>
        <dbReference type="ARBA" id="ARBA00023002"/>
    </source>
</evidence>
<dbReference type="Proteomes" id="UP000069935">
    <property type="component" value="Chromosome 3"/>
</dbReference>
<dbReference type="InterPro" id="IPR036188">
    <property type="entry name" value="FAD/NAD-bd_sf"/>
</dbReference>
<keyword evidence="2" id="KW-0285">Flavoprotein</keyword>
<feature type="region of interest" description="Disordered" evidence="5">
    <location>
        <begin position="499"/>
        <end position="523"/>
    </location>
</feature>
<evidence type="ECO:0000256" key="2">
    <source>
        <dbReference type="ARBA" id="ARBA00022630"/>
    </source>
</evidence>
<evidence type="ECO:0000256" key="1">
    <source>
        <dbReference type="ARBA" id="ARBA00001974"/>
    </source>
</evidence>
<dbReference type="Gene3D" id="3.50.50.60">
    <property type="entry name" value="FAD/NAD(P)-binding domain"/>
    <property type="match status" value="2"/>
</dbReference>
<dbReference type="InterPro" id="IPR050315">
    <property type="entry name" value="FAD-oxidoreductase_2"/>
</dbReference>
<dbReference type="SUPFAM" id="SSF51905">
    <property type="entry name" value="FAD/NAD(P)-binding domain"/>
    <property type="match status" value="1"/>
</dbReference>
<evidence type="ECO:0000256" key="5">
    <source>
        <dbReference type="SAM" id="MobiDB-lite"/>
    </source>
</evidence>
<keyword evidence="8" id="KW-1185">Reference proteome</keyword>